<keyword evidence="1" id="KW-0732">Signal</keyword>
<dbReference type="AlphaFoldDB" id="A0AAD3P6D4"/>
<evidence type="ECO:0000313" key="3">
    <source>
        <dbReference type="Proteomes" id="UP001279734"/>
    </source>
</evidence>
<reference evidence="2" key="1">
    <citation type="submission" date="2023-05" db="EMBL/GenBank/DDBJ databases">
        <title>Nepenthes gracilis genome sequencing.</title>
        <authorList>
            <person name="Fukushima K."/>
        </authorList>
    </citation>
    <scope>NUCLEOTIDE SEQUENCE</scope>
    <source>
        <strain evidence="2">SING2019-196</strain>
    </source>
</reference>
<feature type="signal peptide" evidence="1">
    <location>
        <begin position="1"/>
        <end position="29"/>
    </location>
</feature>
<dbReference type="Proteomes" id="UP001279734">
    <property type="component" value="Unassembled WGS sequence"/>
</dbReference>
<sequence length="75" mass="8189">MFGKKLTRSSAAIFCLLPILLFAAHAADATRGVRSWLIPGVCGLVSTFDSRIPKSFCVSILESAQFDQDVKESLR</sequence>
<accession>A0AAD3P6D4</accession>
<organism evidence="2 3">
    <name type="scientific">Nepenthes gracilis</name>
    <name type="common">Slender pitcher plant</name>
    <dbReference type="NCBI Taxonomy" id="150966"/>
    <lineage>
        <taxon>Eukaryota</taxon>
        <taxon>Viridiplantae</taxon>
        <taxon>Streptophyta</taxon>
        <taxon>Embryophyta</taxon>
        <taxon>Tracheophyta</taxon>
        <taxon>Spermatophyta</taxon>
        <taxon>Magnoliopsida</taxon>
        <taxon>eudicotyledons</taxon>
        <taxon>Gunneridae</taxon>
        <taxon>Pentapetalae</taxon>
        <taxon>Caryophyllales</taxon>
        <taxon>Nepenthaceae</taxon>
        <taxon>Nepenthes</taxon>
    </lineage>
</organism>
<proteinExistence type="predicted"/>
<feature type="chain" id="PRO_5042185614" evidence="1">
    <location>
        <begin position="30"/>
        <end position="75"/>
    </location>
</feature>
<name>A0AAD3P6D4_NEPGR</name>
<gene>
    <name evidence="2" type="ORF">Nepgr_002498</name>
</gene>
<comment type="caution">
    <text evidence="2">The sequence shown here is derived from an EMBL/GenBank/DDBJ whole genome shotgun (WGS) entry which is preliminary data.</text>
</comment>
<dbReference type="EMBL" id="BSYO01000002">
    <property type="protein sequence ID" value="GMH00659.1"/>
    <property type="molecule type" value="Genomic_DNA"/>
</dbReference>
<evidence type="ECO:0000313" key="2">
    <source>
        <dbReference type="EMBL" id="GMH00659.1"/>
    </source>
</evidence>
<keyword evidence="3" id="KW-1185">Reference proteome</keyword>
<protein>
    <submittedName>
        <fullName evidence="2">Uncharacterized protein</fullName>
    </submittedName>
</protein>
<evidence type="ECO:0000256" key="1">
    <source>
        <dbReference type="SAM" id="SignalP"/>
    </source>
</evidence>